<dbReference type="GO" id="GO:0043684">
    <property type="term" value="C:type IV secretion system complex"/>
    <property type="evidence" value="ECO:0007669"/>
    <property type="project" value="UniProtKB-UniRule"/>
</dbReference>
<dbReference type="EMBL" id="LR743508">
    <property type="protein sequence ID" value="CAA2109761.1"/>
    <property type="molecule type" value="Genomic_DNA"/>
</dbReference>
<dbReference type="InterPro" id="IPR001482">
    <property type="entry name" value="T2SS/T4SS_dom"/>
</dbReference>
<protein>
    <recommendedName>
        <fullName evidence="2">Type IV secretion system protein</fullName>
    </recommendedName>
</protein>
<comment type="subcellular location">
    <subcellularLocation>
        <location evidence="2">Cell inner membrane</location>
        <topology evidence="2">Peripheral membrane protein</topology>
        <orientation evidence="2">Cytoplasmic side</orientation>
    </subcellularLocation>
</comment>
<comment type="similarity">
    <text evidence="1 2">Belongs to the GSP E family.</text>
</comment>
<sequence length="356" mass="39160">MSEADRHLSILAHLRLLQGWLDDAEVNEIAVNAPGTVQLWRGGVWRGVSAPAVDFDYLQTLGGFLANLSRKPFDDGHPILSAYLPGGERVEMTMPPAAARGMIYLNIRKHTSQPFSIEQFAAQGYFDRTRHAFAPGLSSADRDGLAALLEPSQLARWKLAVAGQWPTLLANAVSGRENILVSGATGCGKTSFVRALVELVPAWERLITVEDTPEMPLRSHSNSQALFYRREGHVGERIVGATAKEVLQAVMRKTPHRVLLAELRGDETFFYVQNVLNSGHPGGITTVHANSPRDAFMRVALLIKASDEGRSLALEEILHLLHMLVHVVVQLEFDPADGRHVPAIYYDPMQAVAMAR</sequence>
<dbReference type="AlphaFoldDB" id="A0A679JL99"/>
<dbReference type="GO" id="GO:0005524">
    <property type="term" value="F:ATP binding"/>
    <property type="evidence" value="ECO:0007669"/>
    <property type="project" value="UniProtKB-UniRule"/>
</dbReference>
<dbReference type="Gene3D" id="3.40.50.300">
    <property type="entry name" value="P-loop containing nucleotide triphosphate hydrolases"/>
    <property type="match status" value="1"/>
</dbReference>
<gene>
    <name evidence="4" type="ORF">VVAX_06033</name>
</gene>
<dbReference type="PANTHER" id="PTHR30486:SF6">
    <property type="entry name" value="TYPE IV PILUS RETRACTATION ATPASE PILT"/>
    <property type="match status" value="1"/>
</dbReference>
<evidence type="ECO:0000259" key="3">
    <source>
        <dbReference type="Pfam" id="PF00437"/>
    </source>
</evidence>
<dbReference type="CDD" id="cd01130">
    <property type="entry name" value="VirB11-like_ATPase"/>
    <property type="match status" value="1"/>
</dbReference>
<feature type="domain" description="Bacterial type II secretion system protein E" evidence="3">
    <location>
        <begin position="168"/>
        <end position="307"/>
    </location>
</feature>
<dbReference type="PANTHER" id="PTHR30486">
    <property type="entry name" value="TWITCHING MOTILITY PROTEIN PILT"/>
    <property type="match status" value="1"/>
</dbReference>
<comment type="function">
    <text evidence="2">Part of the Type IV secretion system.</text>
</comment>
<keyword evidence="2" id="KW-0997">Cell inner membrane</keyword>
<keyword evidence="2" id="KW-0472">Membrane</keyword>
<dbReference type="NCBIfam" id="TIGR02788">
    <property type="entry name" value="VirB11"/>
    <property type="match status" value="1"/>
</dbReference>
<dbReference type="SUPFAM" id="SSF52540">
    <property type="entry name" value="P-loop containing nucleoside triphosphate hydrolases"/>
    <property type="match status" value="1"/>
</dbReference>
<evidence type="ECO:0000256" key="2">
    <source>
        <dbReference type="RuleBase" id="RU366071"/>
    </source>
</evidence>
<dbReference type="GO" id="GO:0044097">
    <property type="term" value="P:secretion by the type IV secretion system"/>
    <property type="evidence" value="ECO:0007669"/>
    <property type="project" value="InterPro"/>
</dbReference>
<dbReference type="GO" id="GO:0005886">
    <property type="term" value="C:plasma membrane"/>
    <property type="evidence" value="ECO:0007669"/>
    <property type="project" value="UniProtKB-SubCell"/>
</dbReference>
<dbReference type="GO" id="GO:0016887">
    <property type="term" value="F:ATP hydrolysis activity"/>
    <property type="evidence" value="ECO:0007669"/>
    <property type="project" value="InterPro"/>
</dbReference>
<name>A0A679JL99_VARPD</name>
<dbReference type="Pfam" id="PF00437">
    <property type="entry name" value="T2SSE"/>
    <property type="match status" value="1"/>
</dbReference>
<evidence type="ECO:0000313" key="4">
    <source>
        <dbReference type="EMBL" id="CAA2109761.1"/>
    </source>
</evidence>
<dbReference type="InterPro" id="IPR050921">
    <property type="entry name" value="T4SS_GSP_E_ATPase"/>
</dbReference>
<keyword evidence="2" id="KW-1003">Cell membrane</keyword>
<dbReference type="InterPro" id="IPR027417">
    <property type="entry name" value="P-loop_NTPase"/>
</dbReference>
<accession>A0A679JL99</accession>
<dbReference type="InterPro" id="IPR014155">
    <property type="entry name" value="VirB11"/>
</dbReference>
<dbReference type="RefSeq" id="WP_339093765.1">
    <property type="nucleotide sequence ID" value="NZ_LR743508.1"/>
</dbReference>
<dbReference type="Gene3D" id="3.30.450.90">
    <property type="match status" value="1"/>
</dbReference>
<reference evidence="4" key="1">
    <citation type="submission" date="2019-12" db="EMBL/GenBank/DDBJ databases">
        <authorList>
            <person name="Cremers G."/>
        </authorList>
    </citation>
    <scope>NUCLEOTIDE SEQUENCE</scope>
    <source>
        <strain evidence="4">Vvax</strain>
    </source>
</reference>
<evidence type="ECO:0000256" key="1">
    <source>
        <dbReference type="ARBA" id="ARBA00006611"/>
    </source>
</evidence>
<keyword evidence="2" id="KW-0547">Nucleotide-binding</keyword>
<proteinExistence type="inferred from homology"/>
<keyword evidence="2" id="KW-0067">ATP-binding</keyword>
<organism evidence="4">
    <name type="scientific">Variovorax paradoxus</name>
    <dbReference type="NCBI Taxonomy" id="34073"/>
    <lineage>
        <taxon>Bacteria</taxon>
        <taxon>Pseudomonadati</taxon>
        <taxon>Pseudomonadota</taxon>
        <taxon>Betaproteobacteria</taxon>
        <taxon>Burkholderiales</taxon>
        <taxon>Comamonadaceae</taxon>
        <taxon>Variovorax</taxon>
    </lineage>
</organism>